<accession>A0A5R8ZFV5</accession>
<feature type="transmembrane region" description="Helical" evidence="1">
    <location>
        <begin position="77"/>
        <end position="96"/>
    </location>
</feature>
<organism evidence="3 4">
    <name type="scientific">Pseudomonas mosselii</name>
    <dbReference type="NCBI Taxonomy" id="78327"/>
    <lineage>
        <taxon>Bacteria</taxon>
        <taxon>Pseudomonadati</taxon>
        <taxon>Pseudomonadota</taxon>
        <taxon>Gammaproteobacteria</taxon>
        <taxon>Pseudomonadales</taxon>
        <taxon>Pseudomonadaceae</taxon>
        <taxon>Pseudomonas</taxon>
    </lineage>
</organism>
<dbReference type="PANTHER" id="PTHR34821">
    <property type="entry name" value="INNER MEMBRANE PROTEIN YDCZ"/>
    <property type="match status" value="1"/>
</dbReference>
<dbReference type="OrthoDB" id="7864805at2"/>
<keyword evidence="4" id="KW-1185">Reference proteome</keyword>
<dbReference type="AlphaFoldDB" id="A0A5R8ZFV5"/>
<name>A0A5R8ZFV5_9PSED</name>
<evidence type="ECO:0000256" key="2">
    <source>
        <dbReference type="SAM" id="SignalP"/>
    </source>
</evidence>
<dbReference type="RefSeq" id="WP_138217290.1">
    <property type="nucleotide sequence ID" value="NZ_VAUO01000001.1"/>
</dbReference>
<sequence>MFSKTALLTVVPAGLAFMAGMALPFQAASNAAVGKALGHPLWGAMTSLLVSGVVVILALLVLRVPLPSLGKALQGPWWLWIGGVLGALYVAGAAALTPKLGAGGFLMLVVAGQIITAVVVDHFGLMGLASKPVNWAKVVGIVLILGGVLLVQGVGASAPASVTVQAGQ</sequence>
<reference evidence="3 4" key="1">
    <citation type="submission" date="2019-05" db="EMBL/GenBank/DDBJ databases">
        <title>Pseudomonas sp. SC006 isolated from lettuce that can produce HBGAs.</title>
        <authorList>
            <person name="Wang D."/>
            <person name="Liao N."/>
            <person name="Liu D."/>
            <person name="Zhang Z."/>
            <person name="Zou S."/>
        </authorList>
    </citation>
    <scope>NUCLEOTIDE SEQUENCE [LARGE SCALE GENOMIC DNA]</scope>
    <source>
        <strain evidence="3 4">SC006</strain>
    </source>
</reference>
<feature type="chain" id="PRO_5024339084" evidence="2">
    <location>
        <begin position="28"/>
        <end position="168"/>
    </location>
</feature>
<dbReference type="EMBL" id="VAUO01000001">
    <property type="protein sequence ID" value="TLP64649.1"/>
    <property type="molecule type" value="Genomic_DNA"/>
</dbReference>
<dbReference type="InterPro" id="IPR006750">
    <property type="entry name" value="YdcZ"/>
</dbReference>
<feature type="transmembrane region" description="Helical" evidence="1">
    <location>
        <begin position="102"/>
        <end position="123"/>
    </location>
</feature>
<dbReference type="GO" id="GO:0005886">
    <property type="term" value="C:plasma membrane"/>
    <property type="evidence" value="ECO:0007669"/>
    <property type="project" value="TreeGrafter"/>
</dbReference>
<evidence type="ECO:0000313" key="3">
    <source>
        <dbReference type="EMBL" id="TLP64649.1"/>
    </source>
</evidence>
<evidence type="ECO:0000313" key="4">
    <source>
        <dbReference type="Proteomes" id="UP000309819"/>
    </source>
</evidence>
<keyword evidence="1" id="KW-0472">Membrane</keyword>
<keyword evidence="1" id="KW-1133">Transmembrane helix</keyword>
<protein>
    <submittedName>
        <fullName evidence="3">DMT family transporter</fullName>
    </submittedName>
</protein>
<comment type="caution">
    <text evidence="3">The sequence shown here is derived from an EMBL/GenBank/DDBJ whole genome shotgun (WGS) entry which is preliminary data.</text>
</comment>
<feature type="signal peptide" evidence="2">
    <location>
        <begin position="1"/>
        <end position="27"/>
    </location>
</feature>
<dbReference type="Proteomes" id="UP000309819">
    <property type="component" value="Unassembled WGS sequence"/>
</dbReference>
<gene>
    <name evidence="3" type="ORF">FEM01_00275</name>
</gene>
<proteinExistence type="predicted"/>
<evidence type="ECO:0000256" key="1">
    <source>
        <dbReference type="SAM" id="Phobius"/>
    </source>
</evidence>
<keyword evidence="1" id="KW-0812">Transmembrane</keyword>
<feature type="transmembrane region" description="Helical" evidence="1">
    <location>
        <begin position="135"/>
        <end position="155"/>
    </location>
</feature>
<dbReference type="Pfam" id="PF04657">
    <property type="entry name" value="DMT_YdcZ"/>
    <property type="match status" value="1"/>
</dbReference>
<feature type="transmembrane region" description="Helical" evidence="1">
    <location>
        <begin position="41"/>
        <end position="65"/>
    </location>
</feature>
<dbReference type="PANTHER" id="PTHR34821:SF2">
    <property type="entry name" value="INNER MEMBRANE PROTEIN YDCZ"/>
    <property type="match status" value="1"/>
</dbReference>
<keyword evidence="2" id="KW-0732">Signal</keyword>